<proteinExistence type="predicted"/>
<dbReference type="InterPro" id="IPR051534">
    <property type="entry name" value="CBASS_pafABC_assoc_protein"/>
</dbReference>
<dbReference type="PANTHER" id="PTHR34580:SF3">
    <property type="entry name" value="PROTEIN PAFB"/>
    <property type="match status" value="1"/>
</dbReference>
<dbReference type="Pfam" id="PF26109">
    <property type="entry name" value="WHD_BrxR"/>
    <property type="match status" value="1"/>
</dbReference>
<sequence length="301" mass="34497">MEVAFSQRQRLRFIESVVFWEGAIDRPRVAKAFGVTENHVTKDFGLYRKQFPGNLDYDLSHRSYRPGRKFRPRLTSGTAEEYLALLRVSREAAEGADGFESAVAPTVGDGVHVELIPAPIGRVDPSTLKDVTRALRQGTGLRIVYQSLQTRQATDREVWPHTLVFAGARWHVRAFDSKYDDFIDLVLQRIRKTVPTENPAPKAAQDDMQWNQRVRVTLVPRADLSTEQQEVIALEFGMENIKGHWRWRADVRECLVPYFLESMALGPNIAHLHPKLHLLETELLKTHSFPTSRRERSSSTR</sequence>
<name>E6PKQ2_9ZZZZ</name>
<evidence type="ECO:0000259" key="2">
    <source>
        <dbReference type="Pfam" id="PF26107"/>
    </source>
</evidence>
<dbReference type="AlphaFoldDB" id="E6PKQ2"/>
<dbReference type="InterPro" id="IPR026881">
    <property type="entry name" value="WYL_dom"/>
</dbReference>
<organism evidence="4">
    <name type="scientific">mine drainage metagenome</name>
    <dbReference type="NCBI Taxonomy" id="410659"/>
    <lineage>
        <taxon>unclassified sequences</taxon>
        <taxon>metagenomes</taxon>
        <taxon>ecological metagenomes</taxon>
    </lineage>
</organism>
<dbReference type="Pfam" id="PF26107">
    <property type="entry name" value="BrxR_CTD"/>
    <property type="match status" value="1"/>
</dbReference>
<evidence type="ECO:0000259" key="1">
    <source>
        <dbReference type="Pfam" id="PF13280"/>
    </source>
</evidence>
<comment type="caution">
    <text evidence="4">The sequence shown here is derived from an EMBL/GenBank/DDBJ whole genome shotgun (WGS) entry which is preliminary data.</text>
</comment>
<dbReference type="EMBL" id="CABM01000006">
    <property type="protein sequence ID" value="CBH95503.1"/>
    <property type="molecule type" value="Genomic_DNA"/>
</dbReference>
<dbReference type="PIRSF" id="PIRSF015558">
    <property type="entry name" value="Txn_reg_DeoR_prd"/>
    <property type="match status" value="1"/>
</dbReference>
<feature type="domain" description="WYL" evidence="1">
    <location>
        <begin position="127"/>
        <end position="192"/>
    </location>
</feature>
<evidence type="ECO:0000313" key="4">
    <source>
        <dbReference type="EMBL" id="CBH95503.1"/>
    </source>
</evidence>
<dbReference type="PROSITE" id="PS52050">
    <property type="entry name" value="WYL"/>
    <property type="match status" value="1"/>
</dbReference>
<accession>E6PKQ2</accession>
<feature type="domain" description="DNA-binding transcriptional repressor CapW winged helix-turn-helix" evidence="3">
    <location>
        <begin position="7"/>
        <end position="87"/>
    </location>
</feature>
<feature type="domain" description="DNA-binding transcriptional repressor CapW C-terminal dimerisation" evidence="2">
    <location>
        <begin position="214"/>
        <end position="277"/>
    </location>
</feature>
<reference evidence="4" key="1">
    <citation type="submission" date="2009-10" db="EMBL/GenBank/DDBJ databases">
        <title>Diversity of trophic interactions inside an arsenic-rich microbial ecosystem.</title>
        <authorList>
            <person name="Bertin P.N."/>
            <person name="Heinrich-Salmeron A."/>
            <person name="Pelletier E."/>
            <person name="Goulhen-Chollet F."/>
            <person name="Arsene-Ploetze F."/>
            <person name="Gallien S."/>
            <person name="Calteau A."/>
            <person name="Vallenet D."/>
            <person name="Casiot C."/>
            <person name="Chane-Woon-Ming B."/>
            <person name="Giloteaux L."/>
            <person name="Barakat M."/>
            <person name="Bonnefoy V."/>
            <person name="Bruneel O."/>
            <person name="Chandler M."/>
            <person name="Cleiss J."/>
            <person name="Duran R."/>
            <person name="Elbaz-Poulichet F."/>
            <person name="Fonknechten N."/>
            <person name="Lauga B."/>
            <person name="Mornico D."/>
            <person name="Ortet P."/>
            <person name="Schaeffer C."/>
            <person name="Siguier P."/>
            <person name="Alexander Thil Smith A."/>
            <person name="Van Dorsselaer A."/>
            <person name="Weissenbach J."/>
            <person name="Medigue C."/>
            <person name="Le Paslier D."/>
        </authorList>
    </citation>
    <scope>NUCLEOTIDE SEQUENCE</scope>
</reference>
<dbReference type="InterPro" id="IPR016634">
    <property type="entry name" value="CapW-like"/>
</dbReference>
<dbReference type="Pfam" id="PF13280">
    <property type="entry name" value="WYL"/>
    <property type="match status" value="1"/>
</dbReference>
<protein>
    <submittedName>
        <fullName evidence="4">Uncharacterized protein</fullName>
    </submittedName>
</protein>
<dbReference type="PANTHER" id="PTHR34580">
    <property type="match status" value="1"/>
</dbReference>
<dbReference type="InterPro" id="IPR059019">
    <property type="entry name" value="WHD_CapW"/>
</dbReference>
<evidence type="ECO:0000259" key="3">
    <source>
        <dbReference type="Pfam" id="PF26109"/>
    </source>
</evidence>
<dbReference type="InterPro" id="IPR059020">
    <property type="entry name" value="CapW_CTD"/>
</dbReference>
<gene>
    <name evidence="4" type="ORF">CARN2_1764</name>
</gene>